<feature type="region of interest" description="Disordered" evidence="9">
    <location>
        <begin position="697"/>
        <end position="789"/>
    </location>
</feature>
<feature type="domain" description="C2H2-type" evidence="10">
    <location>
        <begin position="271"/>
        <end position="298"/>
    </location>
</feature>
<feature type="region of interest" description="Disordered" evidence="9">
    <location>
        <begin position="823"/>
        <end position="853"/>
    </location>
</feature>
<feature type="region of interest" description="Disordered" evidence="9">
    <location>
        <begin position="1085"/>
        <end position="1205"/>
    </location>
</feature>
<comment type="subcellular location">
    <subcellularLocation>
        <location evidence="1">Nucleus</location>
    </subcellularLocation>
</comment>
<evidence type="ECO:0000256" key="8">
    <source>
        <dbReference type="PROSITE-ProRule" id="PRU00042"/>
    </source>
</evidence>
<feature type="domain" description="C2H2-type" evidence="10">
    <location>
        <begin position="211"/>
        <end position="240"/>
    </location>
</feature>
<dbReference type="PROSITE" id="PS00028">
    <property type="entry name" value="ZINC_FINGER_C2H2_1"/>
    <property type="match status" value="13"/>
</dbReference>
<evidence type="ECO:0000256" key="4">
    <source>
        <dbReference type="ARBA" id="ARBA00022833"/>
    </source>
</evidence>
<dbReference type="RefSeq" id="XP_052746182.1">
    <property type="nucleotide sequence ID" value="XM_052890222.1"/>
</dbReference>
<evidence type="ECO:0000256" key="3">
    <source>
        <dbReference type="ARBA" id="ARBA00022771"/>
    </source>
</evidence>
<feature type="compositionally biased region" description="Basic and acidic residues" evidence="9">
    <location>
        <begin position="1186"/>
        <end position="1205"/>
    </location>
</feature>
<feature type="domain" description="C2H2-type" evidence="10">
    <location>
        <begin position="96"/>
        <end position="123"/>
    </location>
</feature>
<keyword evidence="7" id="KW-0539">Nucleus</keyword>
<feature type="compositionally biased region" description="Basic and acidic residues" evidence="9">
    <location>
        <begin position="1089"/>
        <end position="1139"/>
    </location>
</feature>
<evidence type="ECO:0000259" key="10">
    <source>
        <dbReference type="PROSITE" id="PS50157"/>
    </source>
</evidence>
<dbReference type="Gene3D" id="3.30.160.60">
    <property type="entry name" value="Classic Zinc Finger"/>
    <property type="match status" value="9"/>
</dbReference>
<accession>A0ABM3M3W6</accession>
<organism evidence="11 12">
    <name type="scientific">Bicyclus anynana</name>
    <name type="common">Squinting bush brown butterfly</name>
    <dbReference type="NCBI Taxonomy" id="110368"/>
    <lineage>
        <taxon>Eukaryota</taxon>
        <taxon>Metazoa</taxon>
        <taxon>Ecdysozoa</taxon>
        <taxon>Arthropoda</taxon>
        <taxon>Hexapoda</taxon>
        <taxon>Insecta</taxon>
        <taxon>Pterygota</taxon>
        <taxon>Neoptera</taxon>
        <taxon>Endopterygota</taxon>
        <taxon>Lepidoptera</taxon>
        <taxon>Glossata</taxon>
        <taxon>Ditrysia</taxon>
        <taxon>Papilionoidea</taxon>
        <taxon>Nymphalidae</taxon>
        <taxon>Satyrinae</taxon>
        <taxon>Satyrini</taxon>
        <taxon>Mycalesina</taxon>
        <taxon>Bicyclus</taxon>
    </lineage>
</organism>
<evidence type="ECO:0000256" key="1">
    <source>
        <dbReference type="ARBA" id="ARBA00004123"/>
    </source>
</evidence>
<feature type="compositionally biased region" description="Polar residues" evidence="9">
    <location>
        <begin position="823"/>
        <end position="849"/>
    </location>
</feature>
<feature type="region of interest" description="Disordered" evidence="9">
    <location>
        <begin position="884"/>
        <end position="930"/>
    </location>
</feature>
<feature type="domain" description="C2H2-type" evidence="10">
    <location>
        <begin position="184"/>
        <end position="207"/>
    </location>
</feature>
<evidence type="ECO:0000256" key="5">
    <source>
        <dbReference type="ARBA" id="ARBA00023015"/>
    </source>
</evidence>
<feature type="domain" description="C2H2-type" evidence="10">
    <location>
        <begin position="300"/>
        <end position="328"/>
    </location>
</feature>
<name>A0ABM3M3W6_BICAN</name>
<evidence type="ECO:0000256" key="7">
    <source>
        <dbReference type="ARBA" id="ARBA00023242"/>
    </source>
</evidence>
<dbReference type="Pfam" id="PF12874">
    <property type="entry name" value="zf-met"/>
    <property type="match status" value="1"/>
</dbReference>
<feature type="compositionally biased region" description="Acidic residues" evidence="9">
    <location>
        <begin position="890"/>
        <end position="925"/>
    </location>
</feature>
<dbReference type="PANTHER" id="PTHR46179">
    <property type="entry name" value="ZINC FINGER PROTEIN"/>
    <property type="match status" value="1"/>
</dbReference>
<feature type="compositionally biased region" description="Basic and acidic residues" evidence="9">
    <location>
        <begin position="574"/>
        <end position="589"/>
    </location>
</feature>
<reference evidence="12" key="1">
    <citation type="submission" date="2025-08" db="UniProtKB">
        <authorList>
            <consortium name="RefSeq"/>
        </authorList>
    </citation>
    <scope>IDENTIFICATION</scope>
</reference>
<evidence type="ECO:0000313" key="11">
    <source>
        <dbReference type="Proteomes" id="UP001652582"/>
    </source>
</evidence>
<evidence type="ECO:0000256" key="2">
    <source>
        <dbReference type="ARBA" id="ARBA00022723"/>
    </source>
</evidence>
<keyword evidence="3 8" id="KW-0863">Zinc-finger</keyword>
<evidence type="ECO:0000256" key="9">
    <source>
        <dbReference type="SAM" id="MobiDB-lite"/>
    </source>
</evidence>
<dbReference type="Proteomes" id="UP001652582">
    <property type="component" value="Chromosome 27"/>
</dbReference>
<proteinExistence type="predicted"/>
<dbReference type="PROSITE" id="PS50157">
    <property type="entry name" value="ZINC_FINGER_C2H2_2"/>
    <property type="match status" value="11"/>
</dbReference>
<dbReference type="InterPro" id="IPR036236">
    <property type="entry name" value="Znf_C2H2_sf"/>
</dbReference>
<keyword evidence="5" id="KW-0805">Transcription regulation</keyword>
<feature type="domain" description="C2H2-type" evidence="10">
    <location>
        <begin position="241"/>
        <end position="270"/>
    </location>
</feature>
<dbReference type="InterPro" id="IPR051061">
    <property type="entry name" value="Zinc_finger_trans_reg"/>
</dbReference>
<feature type="compositionally biased region" description="Basic and acidic residues" evidence="9">
    <location>
        <begin position="596"/>
        <end position="610"/>
    </location>
</feature>
<dbReference type="SUPFAM" id="SSF57667">
    <property type="entry name" value="beta-beta-alpha zinc fingers"/>
    <property type="match status" value="7"/>
</dbReference>
<dbReference type="GeneID" id="112046139"/>
<dbReference type="InterPro" id="IPR013087">
    <property type="entry name" value="Znf_C2H2_type"/>
</dbReference>
<protein>
    <submittedName>
        <fullName evidence="12">Variant-silencing SET domain-containing protein</fullName>
    </submittedName>
</protein>
<feature type="compositionally biased region" description="Basic residues" evidence="9">
    <location>
        <begin position="740"/>
        <end position="757"/>
    </location>
</feature>
<feature type="compositionally biased region" description="Basic and acidic residues" evidence="9">
    <location>
        <begin position="1147"/>
        <end position="1178"/>
    </location>
</feature>
<evidence type="ECO:0000256" key="6">
    <source>
        <dbReference type="ARBA" id="ARBA00023163"/>
    </source>
</evidence>
<evidence type="ECO:0000313" key="12">
    <source>
        <dbReference type="RefSeq" id="XP_052746182.1"/>
    </source>
</evidence>
<feature type="domain" description="C2H2-type" evidence="10">
    <location>
        <begin position="68"/>
        <end position="95"/>
    </location>
</feature>
<feature type="domain" description="C2H2-type" evidence="10">
    <location>
        <begin position="124"/>
        <end position="151"/>
    </location>
</feature>
<gene>
    <name evidence="12" type="primary">LOC112046139</name>
</gene>
<dbReference type="PANTHER" id="PTHR46179:SF13">
    <property type="entry name" value="C2H2-TYPE DOMAIN-CONTAINING PROTEIN"/>
    <property type="match status" value="1"/>
</dbReference>
<keyword evidence="6" id="KW-0804">Transcription</keyword>
<keyword evidence="4" id="KW-0862">Zinc</keyword>
<feature type="domain" description="C2H2-type" evidence="10">
    <location>
        <begin position="1231"/>
        <end position="1258"/>
    </location>
</feature>
<sequence>MAKTKRVYGEYKCKICSKLFSEKAGLAQHVQLHTDARPFACRLCTYTGKTKKYLARHAARVHRQPTAHQCRVCDKMFHYKCNLVKHMYAHTNERPFKCEVCNKGFNSTYSLSSHRHVHTGAKPYKCSYCEYACRDNSTLRKHHERHAGVTRVFQCTQCDKTYKTKRILKTHVAEVHLKRDVKTMPCPHCDKMFKSVKLLNNHVRQTHLRLYACQCEICGVTLASKYNMTTHLTSHIDYRPFACSFTGCDKRYKDKAALKKHAIVHYPERQFPCDVCHRTFTRPHRLLAHRKQHAPKRKTVFCDYCGKGFYNKNYVRSHITRKHMYRQHYICDICGLLTYNKPSIVMHLKYGHVSEMDRKCKICKKTYKKHIYLKSHYWNTHSVRYKLNYRRSRGRKLKIVSNETNEESNNISLQHEIKVEHLSESEETTELSLPEANGGSTAAAVKFTDFIERIIMPTVGDEDVFSKEAGIYVDVTSQQEADRVRSEMMRRWRQNGGTKPMKRLQRHYNSVLKKRDFSKVVNEKIEITVFSETESTVPISEYKKTFNTNDSIVETSNSIKDSEHSKNNHLSSVTDEHLNGDIEKIKNDDENSLPNETDREISEHDTEKSKNGVIVDINQYLPSENDKHDKESFANDASIRDELSKAAEGSYENDENTREFTEIISSENIGYENSLAELVKVRKRKCVRNTKDINYIDTGDDGESDKMINNEKIPPENDVITGTSNGDIHIGNNKLEIGNKRKPRNTKCKRTPKKKGNIPKSRSSIKSNDALENDQSNSREDKIGATENDANSTDVAINYLDTHINNIDNLEPSKTKALDVNIQNEGNSTETNKEISSPQIDETLENQTNPKEDAINIDNSLEYTATNRPRRSVRNIKKNVNKDFVSHMDDDNDDEDCDDDDEFVPDNDDADDDKDDEDRDNDDGDENNKSNKFKINTHQCYVCFKLYETKEKLLNHCKEHFDVCNMKMLKKCPLCDYVTELDLVRHVRITHKINLNYLYGTLKDRKNNNTKSRFYFNVKNDSVDEIEVIPSIKNLNRQAALRIDKKRKEKNDKEVKKTKLVKKAGEWIVEKVLINTKKGNYVLPDEVEESLKNDQNKDKNDENTDKNDGNKDKNDKNTDKNDKNTDKNGKNTDKNDKNAGKSCGNTDKNDGNKDKNDRNTDKSDKNTDKNSRNTDKNYKNAGKSCGNRDKKDGNTDKSDENDGKELENEDYCVKMQKLSRIAKKNGQIMLFPCEKCEKICQTFSALKLHIRRHDPNAKPFKKKVWKHKLSEEELRKHQENKEKERNKHFKNKNRYQKPKPIVHKHKCDPKLKDFYEKNIKGGDIEFWQFLKIFNKMSRENVNDFTDLENRPEFGLHYGNSKSNPPQESIDLNKSDLNPHIVAKSGLKPKKNNSKTLDKTKVVKGSFKRKILINKKDYLKRKRMKELLRQKLVDKSNIKLRSP</sequence>
<keyword evidence="2" id="KW-0479">Metal-binding</keyword>
<feature type="compositionally biased region" description="Basic and acidic residues" evidence="9">
    <location>
        <begin position="704"/>
        <end position="715"/>
    </location>
</feature>
<dbReference type="SMART" id="SM00355">
    <property type="entry name" value="ZnF_C2H2"/>
    <property type="match status" value="16"/>
</dbReference>
<feature type="domain" description="C2H2-type" evidence="10">
    <location>
        <begin position="11"/>
        <end position="38"/>
    </location>
</feature>
<dbReference type="Pfam" id="PF00096">
    <property type="entry name" value="zf-C2H2"/>
    <property type="match status" value="2"/>
</dbReference>
<feature type="region of interest" description="Disordered" evidence="9">
    <location>
        <begin position="556"/>
        <end position="612"/>
    </location>
</feature>
<feature type="domain" description="C2H2-type" evidence="10">
    <location>
        <begin position="153"/>
        <end position="181"/>
    </location>
</feature>
<keyword evidence="11" id="KW-1185">Reference proteome</keyword>